<dbReference type="SUPFAM" id="SSF53335">
    <property type="entry name" value="S-adenosyl-L-methionine-dependent methyltransferases"/>
    <property type="match status" value="1"/>
</dbReference>
<dbReference type="Gene3D" id="2.20.25.110">
    <property type="entry name" value="S-adenosyl-L-methionine-dependent methyltransferases"/>
    <property type="match status" value="1"/>
</dbReference>
<dbReference type="InterPro" id="IPR041698">
    <property type="entry name" value="Methyltransf_25"/>
</dbReference>
<evidence type="ECO:0000256" key="1">
    <source>
        <dbReference type="ARBA" id="ARBA00022603"/>
    </source>
</evidence>
<name>A0A511MXS0_DEIC1</name>
<sequence length="263" mass="29813">MAVTFQKFENEHMSFYSRLSVVYDRLFPGSENQVQFLRPLLKGRVLDVGAGTGTLMQKLAPGLDHIDGLESSPDMLEQAHFKLQETPNARMTLGDMRDLKGLFSGPYDSIYCVGNTLVHLDGPEEIRGFLKQTLDLLRPGGTLILQTVNYDRVLKEEVRTLPLLQREKISFQRKYAPLGDRIVFIGTLTQNGQLVGEETTLLYPLTFEELKKWLIQTGYTDLKFHGDFDQRPFEPEGPALIAVARKPWASHINFDQITGQVGR</sequence>
<dbReference type="Proteomes" id="UP000321306">
    <property type="component" value="Unassembled WGS sequence"/>
</dbReference>
<dbReference type="AlphaFoldDB" id="A0A511MXS0"/>
<organism evidence="4 5">
    <name type="scientific">Deinococcus cellulosilyticus (strain DSM 18568 / NBRC 106333 / KACC 11606 / 5516J-15)</name>
    <dbReference type="NCBI Taxonomy" id="1223518"/>
    <lineage>
        <taxon>Bacteria</taxon>
        <taxon>Thermotogati</taxon>
        <taxon>Deinococcota</taxon>
        <taxon>Deinococci</taxon>
        <taxon>Deinococcales</taxon>
        <taxon>Deinococcaceae</taxon>
        <taxon>Deinococcus</taxon>
    </lineage>
</organism>
<comment type="caution">
    <text evidence="4">The sequence shown here is derived from an EMBL/GenBank/DDBJ whole genome shotgun (WGS) entry which is preliminary data.</text>
</comment>
<dbReference type="CDD" id="cd02440">
    <property type="entry name" value="AdoMet_MTases"/>
    <property type="match status" value="1"/>
</dbReference>
<gene>
    <name evidence="4" type="ORF">DC3_10190</name>
</gene>
<evidence type="ECO:0000259" key="3">
    <source>
        <dbReference type="Pfam" id="PF13649"/>
    </source>
</evidence>
<dbReference type="PANTHER" id="PTHR43861:SF1">
    <property type="entry name" value="TRANS-ACONITATE 2-METHYLTRANSFERASE"/>
    <property type="match status" value="1"/>
</dbReference>
<dbReference type="EMBL" id="BJXB01000003">
    <property type="protein sequence ID" value="GEM45384.1"/>
    <property type="molecule type" value="Genomic_DNA"/>
</dbReference>
<keyword evidence="1 4" id="KW-0489">Methyltransferase</keyword>
<dbReference type="Gene3D" id="3.40.50.150">
    <property type="entry name" value="Vaccinia Virus protein VP39"/>
    <property type="match status" value="1"/>
</dbReference>
<keyword evidence="2 4" id="KW-0808">Transferase</keyword>
<protein>
    <submittedName>
        <fullName evidence="4">SAM-dependent methyltransferase</fullName>
    </submittedName>
</protein>
<feature type="domain" description="Methyltransferase" evidence="3">
    <location>
        <begin position="45"/>
        <end position="141"/>
    </location>
</feature>
<accession>A0A511MXS0</accession>
<dbReference type="Pfam" id="PF13649">
    <property type="entry name" value="Methyltransf_25"/>
    <property type="match status" value="1"/>
</dbReference>
<keyword evidence="5" id="KW-1185">Reference proteome</keyword>
<evidence type="ECO:0000313" key="4">
    <source>
        <dbReference type="EMBL" id="GEM45384.1"/>
    </source>
</evidence>
<dbReference type="GO" id="GO:0008168">
    <property type="term" value="F:methyltransferase activity"/>
    <property type="evidence" value="ECO:0007669"/>
    <property type="project" value="UniProtKB-KW"/>
</dbReference>
<dbReference type="PANTHER" id="PTHR43861">
    <property type="entry name" value="TRANS-ACONITATE 2-METHYLTRANSFERASE-RELATED"/>
    <property type="match status" value="1"/>
</dbReference>
<evidence type="ECO:0000313" key="5">
    <source>
        <dbReference type="Proteomes" id="UP000321306"/>
    </source>
</evidence>
<reference evidence="4 5" key="1">
    <citation type="submission" date="2019-07" db="EMBL/GenBank/DDBJ databases">
        <title>Whole genome shotgun sequence of Deinococcus cellulosilyticus NBRC 106333.</title>
        <authorList>
            <person name="Hosoyama A."/>
            <person name="Uohara A."/>
            <person name="Ohji S."/>
            <person name="Ichikawa N."/>
        </authorList>
    </citation>
    <scope>NUCLEOTIDE SEQUENCE [LARGE SCALE GENOMIC DNA]</scope>
    <source>
        <strain evidence="4 5">NBRC 106333</strain>
    </source>
</reference>
<proteinExistence type="predicted"/>
<evidence type="ECO:0000256" key="2">
    <source>
        <dbReference type="ARBA" id="ARBA00022679"/>
    </source>
</evidence>
<dbReference type="InterPro" id="IPR029063">
    <property type="entry name" value="SAM-dependent_MTases_sf"/>
</dbReference>
<dbReference type="GO" id="GO:0032259">
    <property type="term" value="P:methylation"/>
    <property type="evidence" value="ECO:0007669"/>
    <property type="project" value="UniProtKB-KW"/>
</dbReference>